<dbReference type="PANTHER" id="PTHR43312:SF1">
    <property type="entry name" value="NADP-DEPENDENT OXIDOREDUCTASE DOMAIN-CONTAINING PROTEIN"/>
    <property type="match status" value="1"/>
</dbReference>
<dbReference type="eggNOG" id="COG1453">
    <property type="taxonomic scope" value="Bacteria"/>
</dbReference>
<dbReference type="SUPFAM" id="SSF46548">
    <property type="entry name" value="alpha-helical ferredoxin"/>
    <property type="match status" value="1"/>
</dbReference>
<dbReference type="EMBL" id="ACCL02000010">
    <property type="protein sequence ID" value="EET60545.1"/>
    <property type="molecule type" value="Genomic_DNA"/>
</dbReference>
<dbReference type="InterPro" id="IPR053135">
    <property type="entry name" value="AKR2_Oxidoreductase"/>
</dbReference>
<evidence type="ECO:0000259" key="4">
    <source>
        <dbReference type="PROSITE" id="PS51379"/>
    </source>
</evidence>
<dbReference type="PROSITE" id="PS00198">
    <property type="entry name" value="4FE4S_FER_1"/>
    <property type="match status" value="1"/>
</dbReference>
<sequence>MTMPGGEKTGRRQQMKYVTLGKTGLKVSKMGLGGIPIQKSDAQEVKKLVRALMEKGVNYIDSARGYTISEQLIGEALEGIRDKFVLATKSMARTKEAMAKDIETSLHNFRTDYIDLYQLHNPGMGDMDTITGEGGALEALLEAKAAGKIGHIGLTAHSLQVFEHALTLDWVETIMFPYNIVESQGEELMKVCSERGVGFIAMKPLAGGAIEDATLALRYICDNPDVTIVIPGMYSLEEVQQNVEAVENEQPLDKTDAEKIASVREQLGENFCRRCNYCQPCSAGISISNVFLFAGYLQRYGLAEWGYSRYQTLNVKADECIECGECEGRCPYHLPIREMLKKCAKDFRDFEASRK</sequence>
<reference evidence="5" key="1">
    <citation type="submission" date="2009-07" db="EMBL/GenBank/DDBJ databases">
        <authorList>
            <person name="Weinstock G."/>
            <person name="Sodergren E."/>
            <person name="Clifton S."/>
            <person name="Fulton L."/>
            <person name="Fulton B."/>
            <person name="Courtney L."/>
            <person name="Fronick C."/>
            <person name="Harrison M."/>
            <person name="Strong C."/>
            <person name="Farmer C."/>
            <person name="Delahaunty K."/>
            <person name="Markovic C."/>
            <person name="Hall O."/>
            <person name="Minx P."/>
            <person name="Tomlinson C."/>
            <person name="Mitreva M."/>
            <person name="Nelson J."/>
            <person name="Hou S."/>
            <person name="Wollam A."/>
            <person name="Pepin K.H."/>
            <person name="Johnson M."/>
            <person name="Bhonagiri V."/>
            <person name="Nash W.E."/>
            <person name="Warren W."/>
            <person name="Chinwalla A."/>
            <person name="Mardis E.R."/>
            <person name="Wilson R.K."/>
        </authorList>
    </citation>
    <scope>NUCLEOTIDE SEQUENCE [LARGE SCALE GENOMIC DNA]</scope>
    <source>
        <strain evidence="5">DSM 14469</strain>
    </source>
</reference>
<dbReference type="PROSITE" id="PS51379">
    <property type="entry name" value="4FE4S_FER_2"/>
    <property type="match status" value="1"/>
</dbReference>
<evidence type="ECO:0000256" key="1">
    <source>
        <dbReference type="ARBA" id="ARBA00022723"/>
    </source>
</evidence>
<evidence type="ECO:0000256" key="2">
    <source>
        <dbReference type="ARBA" id="ARBA00023004"/>
    </source>
</evidence>
<proteinExistence type="predicted"/>
<feature type="domain" description="4Fe-4S ferredoxin-type" evidence="4">
    <location>
        <begin position="311"/>
        <end position="340"/>
    </location>
</feature>
<name>C6LFG0_9FIRM</name>
<evidence type="ECO:0000256" key="3">
    <source>
        <dbReference type="ARBA" id="ARBA00023014"/>
    </source>
</evidence>
<dbReference type="GO" id="GO:0046872">
    <property type="term" value="F:metal ion binding"/>
    <property type="evidence" value="ECO:0007669"/>
    <property type="project" value="UniProtKB-KW"/>
</dbReference>
<keyword evidence="1" id="KW-0479">Metal-binding</keyword>
<dbReference type="Pfam" id="PF13534">
    <property type="entry name" value="Fer4_17"/>
    <property type="match status" value="1"/>
</dbReference>
<comment type="caution">
    <text evidence="5">The sequence shown here is derived from an EMBL/GenBank/DDBJ whole genome shotgun (WGS) entry which is preliminary data.</text>
</comment>
<keyword evidence="6" id="KW-1185">Reference proteome</keyword>
<dbReference type="AlphaFoldDB" id="C6LFG0"/>
<dbReference type="STRING" id="168384.SAMN05660368_02129"/>
<dbReference type="GO" id="GO:0051536">
    <property type="term" value="F:iron-sulfur cluster binding"/>
    <property type="evidence" value="ECO:0007669"/>
    <property type="project" value="UniProtKB-KW"/>
</dbReference>
<dbReference type="InterPro" id="IPR017900">
    <property type="entry name" value="4Fe4S_Fe_S_CS"/>
</dbReference>
<dbReference type="Pfam" id="PF00248">
    <property type="entry name" value="Aldo_ket_red"/>
    <property type="match status" value="2"/>
</dbReference>
<evidence type="ECO:0000313" key="6">
    <source>
        <dbReference type="Proteomes" id="UP000005561"/>
    </source>
</evidence>
<dbReference type="PANTHER" id="PTHR43312">
    <property type="entry name" value="D-THREO-ALDOSE 1-DEHYDROGENASE"/>
    <property type="match status" value="1"/>
</dbReference>
<accession>C6LFG0</accession>
<dbReference type="SUPFAM" id="SSF51430">
    <property type="entry name" value="NAD(P)-linked oxidoreductase"/>
    <property type="match status" value="1"/>
</dbReference>
<keyword evidence="2" id="KW-0408">Iron</keyword>
<dbReference type="CDD" id="cd19100">
    <property type="entry name" value="AKR_unchar"/>
    <property type="match status" value="1"/>
</dbReference>
<evidence type="ECO:0000313" key="5">
    <source>
        <dbReference type="EMBL" id="EET60545.1"/>
    </source>
</evidence>
<dbReference type="InterPro" id="IPR017896">
    <property type="entry name" value="4Fe4S_Fe-S-bd"/>
</dbReference>
<keyword evidence="3" id="KW-0411">Iron-sulfur</keyword>
<dbReference type="Gene3D" id="3.20.20.100">
    <property type="entry name" value="NADP-dependent oxidoreductase domain"/>
    <property type="match status" value="1"/>
</dbReference>
<gene>
    <name evidence="5" type="ORF">BRYFOR_07362</name>
</gene>
<dbReference type="InterPro" id="IPR036812">
    <property type="entry name" value="NAD(P)_OxRdtase_dom_sf"/>
</dbReference>
<dbReference type="Proteomes" id="UP000005561">
    <property type="component" value="Unassembled WGS sequence"/>
</dbReference>
<protein>
    <recommendedName>
        <fullName evidence="4">4Fe-4S ferredoxin-type domain-containing protein</fullName>
    </recommendedName>
</protein>
<organism evidence="5 6">
    <name type="scientific">Marvinbryantia formatexigens DSM 14469</name>
    <dbReference type="NCBI Taxonomy" id="478749"/>
    <lineage>
        <taxon>Bacteria</taxon>
        <taxon>Bacillati</taxon>
        <taxon>Bacillota</taxon>
        <taxon>Clostridia</taxon>
        <taxon>Lachnospirales</taxon>
        <taxon>Lachnospiraceae</taxon>
        <taxon>Marvinbryantia</taxon>
    </lineage>
</organism>
<dbReference type="InterPro" id="IPR023210">
    <property type="entry name" value="NADP_OxRdtase_dom"/>
</dbReference>